<protein>
    <submittedName>
        <fullName evidence="2">Uncharacterized protein</fullName>
    </submittedName>
</protein>
<dbReference type="Proteomes" id="UP000327157">
    <property type="component" value="Chromosome 10"/>
</dbReference>
<dbReference type="AlphaFoldDB" id="A0A5N5FHJ9"/>
<feature type="compositionally biased region" description="Polar residues" evidence="1">
    <location>
        <begin position="71"/>
        <end position="81"/>
    </location>
</feature>
<evidence type="ECO:0000313" key="3">
    <source>
        <dbReference type="Proteomes" id="UP000327157"/>
    </source>
</evidence>
<reference evidence="3" key="2">
    <citation type="submission" date="2019-10" db="EMBL/GenBank/DDBJ databases">
        <title>A de novo genome assembly of a pear dwarfing rootstock.</title>
        <authorList>
            <person name="Wang F."/>
            <person name="Wang J."/>
            <person name="Li S."/>
            <person name="Zhang Y."/>
            <person name="Fang M."/>
            <person name="Ma L."/>
            <person name="Zhao Y."/>
            <person name="Jiang S."/>
        </authorList>
    </citation>
    <scope>NUCLEOTIDE SEQUENCE [LARGE SCALE GENOMIC DNA]</scope>
</reference>
<comment type="caution">
    <text evidence="2">The sequence shown here is derived from an EMBL/GenBank/DDBJ whole genome shotgun (WGS) entry which is preliminary data.</text>
</comment>
<name>A0A5N5FHJ9_9ROSA</name>
<sequence length="81" mass="8649">MELRPSPFSHLGEGFGSSLRKLHSLEKALPPLLASSTVDAQLTQAKDEGQAQGKLWPIINQLGPLPDSRNDSNAGSGQSIR</sequence>
<evidence type="ECO:0000313" key="2">
    <source>
        <dbReference type="EMBL" id="KAB2602596.1"/>
    </source>
</evidence>
<reference evidence="2 3" key="3">
    <citation type="submission" date="2019-11" db="EMBL/GenBank/DDBJ databases">
        <title>A de novo genome assembly of a pear dwarfing rootstock.</title>
        <authorList>
            <person name="Wang F."/>
            <person name="Wang J."/>
            <person name="Li S."/>
            <person name="Zhang Y."/>
            <person name="Fang M."/>
            <person name="Ma L."/>
            <person name="Zhao Y."/>
            <person name="Jiang S."/>
        </authorList>
    </citation>
    <scope>NUCLEOTIDE SEQUENCE [LARGE SCALE GENOMIC DNA]</scope>
    <source>
        <strain evidence="2">S2</strain>
        <tissue evidence="2">Leaf</tissue>
    </source>
</reference>
<evidence type="ECO:0000256" key="1">
    <source>
        <dbReference type="SAM" id="MobiDB-lite"/>
    </source>
</evidence>
<organism evidence="2 3">
    <name type="scientific">Pyrus ussuriensis x Pyrus communis</name>
    <dbReference type="NCBI Taxonomy" id="2448454"/>
    <lineage>
        <taxon>Eukaryota</taxon>
        <taxon>Viridiplantae</taxon>
        <taxon>Streptophyta</taxon>
        <taxon>Embryophyta</taxon>
        <taxon>Tracheophyta</taxon>
        <taxon>Spermatophyta</taxon>
        <taxon>Magnoliopsida</taxon>
        <taxon>eudicotyledons</taxon>
        <taxon>Gunneridae</taxon>
        <taxon>Pentapetalae</taxon>
        <taxon>rosids</taxon>
        <taxon>fabids</taxon>
        <taxon>Rosales</taxon>
        <taxon>Rosaceae</taxon>
        <taxon>Amygdaloideae</taxon>
        <taxon>Maleae</taxon>
        <taxon>Pyrus</taxon>
    </lineage>
</organism>
<keyword evidence="3" id="KW-1185">Reference proteome</keyword>
<dbReference type="EMBL" id="SMOL01000695">
    <property type="protein sequence ID" value="KAB2602596.1"/>
    <property type="molecule type" value="Genomic_DNA"/>
</dbReference>
<gene>
    <name evidence="2" type="ORF">D8674_003601</name>
</gene>
<reference evidence="2 3" key="1">
    <citation type="submission" date="2019-09" db="EMBL/GenBank/DDBJ databases">
        <authorList>
            <person name="Ou C."/>
        </authorList>
    </citation>
    <scope>NUCLEOTIDE SEQUENCE [LARGE SCALE GENOMIC DNA]</scope>
    <source>
        <strain evidence="2">S2</strain>
        <tissue evidence="2">Leaf</tissue>
    </source>
</reference>
<accession>A0A5N5FHJ9</accession>
<feature type="region of interest" description="Disordered" evidence="1">
    <location>
        <begin position="46"/>
        <end position="81"/>
    </location>
</feature>
<proteinExistence type="predicted"/>